<comment type="caution">
    <text evidence="9">The sequence shown here is derived from an EMBL/GenBank/DDBJ whole genome shotgun (WGS) entry which is preliminary data.</text>
</comment>
<keyword evidence="5" id="KW-0395">Inflammatory response</keyword>
<reference evidence="9" key="1">
    <citation type="submission" date="2023-07" db="EMBL/GenBank/DDBJ databases">
        <authorList>
            <person name="Stuckert A."/>
        </authorList>
    </citation>
    <scope>NUCLEOTIDE SEQUENCE</scope>
</reference>
<evidence type="ECO:0000256" key="5">
    <source>
        <dbReference type="ARBA" id="ARBA00023198"/>
    </source>
</evidence>
<feature type="domain" description="Pyrin" evidence="8">
    <location>
        <begin position="1"/>
        <end position="93"/>
    </location>
</feature>
<comment type="subcellular location">
    <subcellularLocation>
        <location evidence="1">Cytoplasm</location>
        <location evidence="1">Cytosol</location>
    </subcellularLocation>
</comment>
<evidence type="ECO:0000313" key="10">
    <source>
        <dbReference type="Proteomes" id="UP001176940"/>
    </source>
</evidence>
<organism evidence="9 10">
    <name type="scientific">Ranitomeya imitator</name>
    <name type="common">mimic poison frog</name>
    <dbReference type="NCBI Taxonomy" id="111125"/>
    <lineage>
        <taxon>Eukaryota</taxon>
        <taxon>Metazoa</taxon>
        <taxon>Chordata</taxon>
        <taxon>Craniata</taxon>
        <taxon>Vertebrata</taxon>
        <taxon>Euteleostomi</taxon>
        <taxon>Amphibia</taxon>
        <taxon>Batrachia</taxon>
        <taxon>Anura</taxon>
        <taxon>Neobatrachia</taxon>
        <taxon>Hyloidea</taxon>
        <taxon>Dendrobatidae</taxon>
        <taxon>Dendrobatinae</taxon>
        <taxon>Ranitomeya</taxon>
    </lineage>
</organism>
<dbReference type="PANTHER" id="PTHR46985:SF2">
    <property type="entry name" value="APOPTOSIS-ASSOCIATED SPECK-LIKE PROTEIN CONTAINING A CARD"/>
    <property type="match status" value="1"/>
</dbReference>
<evidence type="ECO:0000259" key="7">
    <source>
        <dbReference type="PROSITE" id="PS50209"/>
    </source>
</evidence>
<evidence type="ECO:0000256" key="2">
    <source>
        <dbReference type="ARBA" id="ARBA00022490"/>
    </source>
</evidence>
<feature type="compositionally biased region" description="Basic and acidic residues" evidence="6">
    <location>
        <begin position="181"/>
        <end position="197"/>
    </location>
</feature>
<dbReference type="EMBL" id="CAUEEQ010002202">
    <property type="protein sequence ID" value="CAJ0922047.1"/>
    <property type="molecule type" value="Genomic_DNA"/>
</dbReference>
<dbReference type="Gene3D" id="1.10.533.10">
    <property type="entry name" value="Death Domain, Fas"/>
    <property type="match status" value="2"/>
</dbReference>
<protein>
    <recommendedName>
        <fullName evidence="11">Apoptosis-associated speck-like protein containing a CARD</fullName>
    </recommendedName>
</protein>
<sequence>MRMKTVRDLLLQALENLENKSFKKFKNKLNDWDIEEEYARIPRGPLEVADPEDVADLIRRYYMDSYSVKVTVAVLEAINENREAEELEKAWKTVNCCTTKREDQGATSRGEQSKREDQGATSRVEQSKREDQGATSRGEQPEREDQGSTSRGEQSKREEQGATSRGEQSKREDQGATSRGDQSKREDQGATSRDQEHFVDRHRAQLIQRVHLLGQVLDDLLQNKLLTYEGYNTVLSMKPSQQQMRELYRYMSSWGNKDKDKFLQSLKTHYAPLIKTLE</sequence>
<dbReference type="Pfam" id="PF00619">
    <property type="entry name" value="CARD"/>
    <property type="match status" value="1"/>
</dbReference>
<dbReference type="PROSITE" id="PS50824">
    <property type="entry name" value="DAPIN"/>
    <property type="match status" value="1"/>
</dbReference>
<dbReference type="InterPro" id="IPR051249">
    <property type="entry name" value="NLRP_Inflammasome"/>
</dbReference>
<feature type="region of interest" description="Disordered" evidence="6">
    <location>
        <begin position="102"/>
        <end position="197"/>
    </location>
</feature>
<evidence type="ECO:0000259" key="8">
    <source>
        <dbReference type="PROSITE" id="PS50824"/>
    </source>
</evidence>
<evidence type="ECO:0000256" key="1">
    <source>
        <dbReference type="ARBA" id="ARBA00004514"/>
    </source>
</evidence>
<dbReference type="SMART" id="SM01289">
    <property type="entry name" value="PYRIN"/>
    <property type="match status" value="1"/>
</dbReference>
<keyword evidence="4" id="KW-0391">Immunity</keyword>
<dbReference type="InterPro" id="IPR011029">
    <property type="entry name" value="DEATH-like_dom_sf"/>
</dbReference>
<proteinExistence type="predicted"/>
<dbReference type="PANTHER" id="PTHR46985">
    <property type="entry name" value="NACHT, LRR AND PYD DOMAINS-CONTAINING PROTEIN 1"/>
    <property type="match status" value="1"/>
</dbReference>
<dbReference type="InterPro" id="IPR004020">
    <property type="entry name" value="DAPIN"/>
</dbReference>
<feature type="domain" description="CARD" evidence="7">
    <location>
        <begin position="191"/>
        <end position="278"/>
    </location>
</feature>
<dbReference type="PROSITE" id="PS50209">
    <property type="entry name" value="CARD"/>
    <property type="match status" value="1"/>
</dbReference>
<name>A0ABN9KSD9_9NEOB</name>
<gene>
    <name evidence="9" type="ORF">RIMI_LOCUS1667176</name>
</gene>
<keyword evidence="10" id="KW-1185">Reference proteome</keyword>
<evidence type="ECO:0000256" key="6">
    <source>
        <dbReference type="SAM" id="MobiDB-lite"/>
    </source>
</evidence>
<dbReference type="SUPFAM" id="SSF47986">
    <property type="entry name" value="DEATH domain"/>
    <property type="match status" value="2"/>
</dbReference>
<evidence type="ECO:0008006" key="11">
    <source>
        <dbReference type="Google" id="ProtNLM"/>
    </source>
</evidence>
<dbReference type="InterPro" id="IPR001315">
    <property type="entry name" value="CARD"/>
</dbReference>
<keyword evidence="2" id="KW-0963">Cytoplasm</keyword>
<evidence type="ECO:0000256" key="3">
    <source>
        <dbReference type="ARBA" id="ARBA00022588"/>
    </source>
</evidence>
<dbReference type="Proteomes" id="UP001176940">
    <property type="component" value="Unassembled WGS sequence"/>
</dbReference>
<evidence type="ECO:0000313" key="9">
    <source>
        <dbReference type="EMBL" id="CAJ0922047.1"/>
    </source>
</evidence>
<keyword evidence="3" id="KW-0399">Innate immunity</keyword>
<dbReference type="Pfam" id="PF02758">
    <property type="entry name" value="PYRIN"/>
    <property type="match status" value="1"/>
</dbReference>
<accession>A0ABN9KSD9</accession>
<evidence type="ECO:0000256" key="4">
    <source>
        <dbReference type="ARBA" id="ARBA00022859"/>
    </source>
</evidence>